<feature type="coiled-coil region" evidence="1">
    <location>
        <begin position="347"/>
        <end position="384"/>
    </location>
</feature>
<feature type="region of interest" description="Disordered" evidence="2">
    <location>
        <begin position="126"/>
        <end position="190"/>
    </location>
</feature>
<feature type="compositionally biased region" description="Polar residues" evidence="2">
    <location>
        <begin position="133"/>
        <end position="150"/>
    </location>
</feature>
<evidence type="ECO:0000313" key="4">
    <source>
        <dbReference type="Proteomes" id="UP001050975"/>
    </source>
</evidence>
<dbReference type="RefSeq" id="WP_226584953.1">
    <property type="nucleotide sequence ID" value="NZ_BLAY01000068.1"/>
</dbReference>
<dbReference type="AlphaFoldDB" id="A0AAV3XJA3"/>
<evidence type="ECO:0000256" key="2">
    <source>
        <dbReference type="SAM" id="MobiDB-lite"/>
    </source>
</evidence>
<keyword evidence="4" id="KW-1185">Reference proteome</keyword>
<accession>A0AAV3XJA3</accession>
<keyword evidence="1" id="KW-0175">Coiled coil</keyword>
<proteinExistence type="predicted"/>
<dbReference type="Proteomes" id="UP001050975">
    <property type="component" value="Unassembled WGS sequence"/>
</dbReference>
<comment type="caution">
    <text evidence="3">The sequence shown here is derived from an EMBL/GenBank/DDBJ whole genome shotgun (WGS) entry which is preliminary data.</text>
</comment>
<organism evidence="3 4">
    <name type="scientific">Microseira wollei NIES-4236</name>
    <dbReference type="NCBI Taxonomy" id="2530354"/>
    <lineage>
        <taxon>Bacteria</taxon>
        <taxon>Bacillati</taxon>
        <taxon>Cyanobacteriota</taxon>
        <taxon>Cyanophyceae</taxon>
        <taxon>Oscillatoriophycideae</taxon>
        <taxon>Aerosakkonematales</taxon>
        <taxon>Aerosakkonemataceae</taxon>
        <taxon>Microseira</taxon>
    </lineage>
</organism>
<name>A0AAV3XJA3_9CYAN</name>
<evidence type="ECO:0000313" key="3">
    <source>
        <dbReference type="EMBL" id="GET39552.1"/>
    </source>
</evidence>
<evidence type="ECO:0000256" key="1">
    <source>
        <dbReference type="SAM" id="Coils"/>
    </source>
</evidence>
<gene>
    <name evidence="3" type="ORF">MiSe_43220</name>
</gene>
<protein>
    <submittedName>
        <fullName evidence="3">Uncharacterized protein</fullName>
    </submittedName>
</protein>
<feature type="compositionally biased region" description="Polar residues" evidence="2">
    <location>
        <begin position="170"/>
        <end position="185"/>
    </location>
</feature>
<reference evidence="3" key="1">
    <citation type="submission" date="2019-10" db="EMBL/GenBank/DDBJ databases">
        <title>Draft genome sequece of Microseira wollei NIES-4236.</title>
        <authorList>
            <person name="Yamaguchi H."/>
            <person name="Suzuki S."/>
            <person name="Kawachi M."/>
        </authorList>
    </citation>
    <scope>NUCLEOTIDE SEQUENCE</scope>
    <source>
        <strain evidence="3">NIES-4236</strain>
    </source>
</reference>
<dbReference type="EMBL" id="BLAY01000068">
    <property type="protein sequence ID" value="GET39552.1"/>
    <property type="molecule type" value="Genomic_DNA"/>
</dbReference>
<sequence>MQTVAQQDEIKALKRFLQKRLQSEAALEVPFQLQCVLKDGELLILVQHEASNGFDATNIFNTLQQAISAVGSALPNPGSDFQQVHVFLRVAGQKQPYAAEDFTVENPVASTKNASELENLLALEEEENPPLSWDNSTNDPETSATGTSKPTVEYHQGVQKQPTPKRENPFKTTPKVQQHSSDSETPSSAPPVPLLAAVGVMAGVLSLASIYALTRPCTIGSCYQLQNAQQLNQESIAILRQAKSGQELVVAQQKWQQATEQLKSIAPWARDRAKAQNLLQNYSAQMARLDLVLTGLNKATQATQKSQNPPHSVQEWRDILALWNEAIGQMRQVAPNSSVYPLVKQRLEEYQLNVAIVNQRIRTEQQADQELIEAKQTAQVAEARMGNARTFENWQQVFNSWQASIDALTSIPPTTTAYREAQDLLLNYRPKLATARDRRTREQISANGYNQAVSLASLAQRLEQQGQWSQAVATWRQASTSASQVPSESFYYNQTQPLIDAYANALKQAEANLKISLILQKARLDLNRTCSGTTRICNFNVANDGIKVYLTPAYYNQLVRTNATATLNGDADTQQAVEDHLQTLQAALEAISENANLPLALYDHRRQLIGTHTPKS</sequence>